<keyword evidence="5" id="KW-1185">Reference proteome</keyword>
<dbReference type="KEGG" id="ocy:OSSY52_01470"/>
<comment type="cofactor">
    <cofactor evidence="1">
        <name>Zn(2+)</name>
        <dbReference type="ChEBI" id="CHEBI:29105"/>
    </cofactor>
</comment>
<organism evidence="4 5">
    <name type="scientific">Tepiditoga spiralis</name>
    <dbReference type="NCBI Taxonomy" id="2108365"/>
    <lineage>
        <taxon>Bacteria</taxon>
        <taxon>Thermotogati</taxon>
        <taxon>Thermotogota</taxon>
        <taxon>Thermotogae</taxon>
        <taxon>Petrotogales</taxon>
        <taxon>Petrotogaceae</taxon>
        <taxon>Tepiditoga</taxon>
    </lineage>
</organism>
<dbReference type="PANTHER" id="PTHR11647:SF1">
    <property type="entry name" value="COLLAPSIN RESPONSE MEDIATOR PROTEIN"/>
    <property type="match status" value="1"/>
</dbReference>
<proteinExistence type="inferred from homology"/>
<dbReference type="PANTHER" id="PTHR11647">
    <property type="entry name" value="HYDRANTOINASE/DIHYDROPYRIMIDINASE FAMILY MEMBER"/>
    <property type="match status" value="1"/>
</dbReference>
<dbReference type="SUPFAM" id="SSF51338">
    <property type="entry name" value="Composite domain of metallo-dependent hydrolases"/>
    <property type="match status" value="2"/>
</dbReference>
<feature type="domain" description="Amidohydrolase-related" evidence="3">
    <location>
        <begin position="49"/>
        <end position="412"/>
    </location>
</feature>
<dbReference type="GO" id="GO:0005829">
    <property type="term" value="C:cytosol"/>
    <property type="evidence" value="ECO:0007669"/>
    <property type="project" value="TreeGrafter"/>
</dbReference>
<dbReference type="InParanoid" id="A0A7G1G466"/>
<reference evidence="4 5" key="1">
    <citation type="submission" date="2018-06" db="EMBL/GenBank/DDBJ databases">
        <title>Genome sequencing of Oceanotoga sp. sy52.</title>
        <authorList>
            <person name="Mori K."/>
        </authorList>
    </citation>
    <scope>NUCLEOTIDE SEQUENCE [LARGE SCALE GENOMIC DNA]</scope>
    <source>
        <strain evidence="5">sy52</strain>
    </source>
</reference>
<evidence type="ECO:0000259" key="3">
    <source>
        <dbReference type="Pfam" id="PF01979"/>
    </source>
</evidence>
<dbReference type="Gene3D" id="3.20.20.140">
    <property type="entry name" value="Metal-dependent hydrolases"/>
    <property type="match status" value="1"/>
</dbReference>
<protein>
    <submittedName>
        <fullName evidence="4">Dihydropyrimidinase</fullName>
    </submittedName>
</protein>
<comment type="similarity">
    <text evidence="2">Belongs to the metallo-dependent hydrolases superfamily. Hydantoinase/dihydropyrimidinase family.</text>
</comment>
<dbReference type="InterPro" id="IPR050378">
    <property type="entry name" value="Metallo-dep_Hydrolases_sf"/>
</dbReference>
<dbReference type="EMBL" id="AP018712">
    <property type="protein sequence ID" value="BBE30006.1"/>
    <property type="molecule type" value="Genomic_DNA"/>
</dbReference>
<dbReference type="RefSeq" id="WP_190615145.1">
    <property type="nucleotide sequence ID" value="NZ_AP018712.1"/>
</dbReference>
<dbReference type="GO" id="GO:0016812">
    <property type="term" value="F:hydrolase activity, acting on carbon-nitrogen (but not peptide) bonds, in cyclic amides"/>
    <property type="evidence" value="ECO:0007669"/>
    <property type="project" value="TreeGrafter"/>
</dbReference>
<sequence>MFDLAILHGKVYINNEFKELNIYIKDGKISALSNELLFSKEKYNAKNMYVLPGFIDPHVHFELTVGNHTSIDTFESGSISAVYGGVTTFIDFLDPINKVENLEKAFKIRNTLAKKSIIDYSFHTTIFNPKSSPMDLVKKSKTLGIPSIKLFTTYGERQTYDDYIYELLKISSKEKINVMIHSENDTLIKKGRNIIAEHAKSRPEISEITEIIKLSQMAEYTNGRLYIVHTTCGTSVEKLKKCYSKILNKTLFIESCPHYFYFNSEVYNSNKGNLYTMTPPLRNELEVEKLKQNIDNIYTIGTDHCPFTLKEKMTSFTDLIPMGIGGIEHSFVLMYSMFGEKIINKFTINPAKVHGLYPKKGILLPGSDADIVIFNPNEESIIKSTHSLCDYEIYQNIKVKGKIMSVLSNGKFILKENKFIKTKGSFIERKIL</sequence>
<dbReference type="Gene3D" id="2.30.40.10">
    <property type="entry name" value="Urease, subunit C, domain 1"/>
    <property type="match status" value="1"/>
</dbReference>
<dbReference type="Pfam" id="PF01979">
    <property type="entry name" value="Amidohydro_1"/>
    <property type="match status" value="1"/>
</dbReference>
<name>A0A7G1G466_9BACT</name>
<dbReference type="InterPro" id="IPR006680">
    <property type="entry name" value="Amidohydro-rel"/>
</dbReference>
<evidence type="ECO:0000256" key="2">
    <source>
        <dbReference type="ARBA" id="ARBA00008829"/>
    </source>
</evidence>
<dbReference type="FunFam" id="3.20.20.140:FF:000174">
    <property type="entry name" value="Dihydropyrimidinase-related protein 2"/>
    <property type="match status" value="1"/>
</dbReference>
<accession>A0A7G1G466</accession>
<dbReference type="Proteomes" id="UP000516361">
    <property type="component" value="Chromosome"/>
</dbReference>
<dbReference type="InterPro" id="IPR011059">
    <property type="entry name" value="Metal-dep_hydrolase_composite"/>
</dbReference>
<evidence type="ECO:0000256" key="1">
    <source>
        <dbReference type="ARBA" id="ARBA00001947"/>
    </source>
</evidence>
<gene>
    <name evidence="4" type="ORF">OSSY52_01470</name>
</gene>
<dbReference type="InterPro" id="IPR032466">
    <property type="entry name" value="Metal_Hydrolase"/>
</dbReference>
<dbReference type="SUPFAM" id="SSF51556">
    <property type="entry name" value="Metallo-dependent hydrolases"/>
    <property type="match status" value="1"/>
</dbReference>
<evidence type="ECO:0000313" key="4">
    <source>
        <dbReference type="EMBL" id="BBE30006.1"/>
    </source>
</evidence>
<dbReference type="AlphaFoldDB" id="A0A7G1G466"/>
<evidence type="ECO:0000313" key="5">
    <source>
        <dbReference type="Proteomes" id="UP000516361"/>
    </source>
</evidence>